<dbReference type="AlphaFoldDB" id="A0A6V8PMI0"/>
<feature type="non-terminal residue" evidence="3">
    <location>
        <position position="1"/>
    </location>
</feature>
<organism evidence="3 5">
    <name type="scientific">Candidatus Hakubella thermalkaliphila</name>
    <dbReference type="NCBI Taxonomy" id="2754717"/>
    <lineage>
        <taxon>Bacteria</taxon>
        <taxon>Bacillati</taxon>
        <taxon>Actinomycetota</taxon>
        <taxon>Actinomycetota incertae sedis</taxon>
        <taxon>Candidatus Hakubellales</taxon>
        <taxon>Candidatus Hakubellaceae</taxon>
        <taxon>Candidatus Hakubella</taxon>
    </lineage>
</organism>
<reference evidence="3 5" key="1">
    <citation type="journal article" date="2020" name="Front. Microbiol.">
        <title>Single-cell genomics of novel Actinobacteria with the Wood-Ljungdahl pathway discovered in a serpentinizing system.</title>
        <authorList>
            <person name="Merino N."/>
            <person name="Kawai M."/>
            <person name="Boyd E.S."/>
            <person name="Colman D.R."/>
            <person name="McGlynn S.E."/>
            <person name="Nealson K.H."/>
            <person name="Kurokawa K."/>
            <person name="Hongoh Y."/>
        </authorList>
    </citation>
    <scope>NUCLEOTIDE SEQUENCE [LARGE SCALE GENOMIC DNA]</scope>
    <source>
        <strain evidence="3 5">S42</strain>
    </source>
</reference>
<evidence type="ECO:0000313" key="2">
    <source>
        <dbReference type="EMBL" id="GFP33601.1"/>
    </source>
</evidence>
<sequence>LQGEHSTIIGLFHSADKRLYGLLVSTN</sequence>
<evidence type="ECO:0000313" key="5">
    <source>
        <dbReference type="Proteomes" id="UP000568877"/>
    </source>
</evidence>
<name>A0A6V8PMI0_9ACTN</name>
<accession>A0A6V8PMI0</accession>
<dbReference type="EMBL" id="BLSA01000372">
    <property type="protein sequence ID" value="GFP33279.1"/>
    <property type="molecule type" value="Genomic_DNA"/>
</dbReference>
<dbReference type="EMBL" id="BLSA01000727">
    <property type="protein sequence ID" value="GFP33799.1"/>
    <property type="molecule type" value="Genomic_DNA"/>
</dbReference>
<evidence type="ECO:0000313" key="3">
    <source>
        <dbReference type="EMBL" id="GFP33799.1"/>
    </source>
</evidence>
<dbReference type="EMBL" id="BLSA01000752">
    <property type="protein sequence ID" value="GFP33833.1"/>
    <property type="molecule type" value="Genomic_DNA"/>
</dbReference>
<evidence type="ECO:0000313" key="1">
    <source>
        <dbReference type="EMBL" id="GFP33279.1"/>
    </source>
</evidence>
<evidence type="ECO:0000313" key="4">
    <source>
        <dbReference type="EMBL" id="GFP33833.1"/>
    </source>
</evidence>
<dbReference type="EMBL" id="BLSA01000590">
    <property type="protein sequence ID" value="GFP33601.1"/>
    <property type="molecule type" value="Genomic_DNA"/>
</dbReference>
<dbReference type="Proteomes" id="UP000568877">
    <property type="component" value="Unassembled WGS sequence"/>
</dbReference>
<gene>
    <name evidence="1" type="ORF">HKBW3S42_01613</name>
    <name evidence="2" type="ORF">HKBW3S42_01938</name>
    <name evidence="3" type="ORF">HKBW3S42_02138</name>
    <name evidence="4" type="ORF">HKBW3S42_02172</name>
</gene>
<protein>
    <submittedName>
        <fullName evidence="3">Uncharacterized protein</fullName>
    </submittedName>
</protein>
<proteinExistence type="predicted"/>
<comment type="caution">
    <text evidence="3">The sequence shown here is derived from an EMBL/GenBank/DDBJ whole genome shotgun (WGS) entry which is preliminary data.</text>
</comment>